<dbReference type="Gramene" id="PNT67198">
    <property type="protein sequence ID" value="PNT67198"/>
    <property type="gene ID" value="BRADI_3g22472v3"/>
</dbReference>
<keyword evidence="4" id="KW-1185">Reference proteome</keyword>
<dbReference type="EMBL" id="CM000882">
    <property type="protein sequence ID" value="PNT67198.1"/>
    <property type="molecule type" value="Genomic_DNA"/>
</dbReference>
<evidence type="ECO:0000313" key="3">
    <source>
        <dbReference type="EnsemblPlants" id="PNT67198"/>
    </source>
</evidence>
<evidence type="ECO:0000313" key="2">
    <source>
        <dbReference type="EMBL" id="PNT67198.1"/>
    </source>
</evidence>
<dbReference type="InParanoid" id="A0A2K2CYU5"/>
<organism evidence="2">
    <name type="scientific">Brachypodium distachyon</name>
    <name type="common">Purple false brome</name>
    <name type="synonym">Trachynia distachya</name>
    <dbReference type="NCBI Taxonomy" id="15368"/>
    <lineage>
        <taxon>Eukaryota</taxon>
        <taxon>Viridiplantae</taxon>
        <taxon>Streptophyta</taxon>
        <taxon>Embryophyta</taxon>
        <taxon>Tracheophyta</taxon>
        <taxon>Spermatophyta</taxon>
        <taxon>Magnoliopsida</taxon>
        <taxon>Liliopsida</taxon>
        <taxon>Poales</taxon>
        <taxon>Poaceae</taxon>
        <taxon>BOP clade</taxon>
        <taxon>Pooideae</taxon>
        <taxon>Stipodae</taxon>
        <taxon>Brachypodieae</taxon>
        <taxon>Brachypodium</taxon>
    </lineage>
</organism>
<accession>A0A2K2CYU5</accession>
<reference evidence="2" key="2">
    <citation type="submission" date="2017-06" db="EMBL/GenBank/DDBJ databases">
        <title>WGS assembly of Brachypodium distachyon.</title>
        <authorList>
            <consortium name="The International Brachypodium Initiative"/>
            <person name="Lucas S."/>
            <person name="Harmon-Smith M."/>
            <person name="Lail K."/>
            <person name="Tice H."/>
            <person name="Grimwood J."/>
            <person name="Bruce D."/>
            <person name="Barry K."/>
            <person name="Shu S."/>
            <person name="Lindquist E."/>
            <person name="Wang M."/>
            <person name="Pitluck S."/>
            <person name="Vogel J.P."/>
            <person name="Garvin D.F."/>
            <person name="Mockler T.C."/>
            <person name="Schmutz J."/>
            <person name="Rokhsar D."/>
            <person name="Bevan M.W."/>
        </authorList>
    </citation>
    <scope>NUCLEOTIDE SEQUENCE</scope>
    <source>
        <strain evidence="2">Bd21</strain>
    </source>
</reference>
<evidence type="ECO:0000256" key="1">
    <source>
        <dbReference type="SAM" id="MobiDB-lite"/>
    </source>
</evidence>
<name>A0A2K2CYU5_BRADI</name>
<reference evidence="3" key="3">
    <citation type="submission" date="2018-08" db="UniProtKB">
        <authorList>
            <consortium name="EnsemblPlants"/>
        </authorList>
    </citation>
    <scope>IDENTIFICATION</scope>
    <source>
        <strain evidence="3">cv. Bd21</strain>
    </source>
</reference>
<gene>
    <name evidence="2" type="ORF">BRADI_3g22472v3</name>
</gene>
<feature type="region of interest" description="Disordered" evidence="1">
    <location>
        <begin position="1"/>
        <end position="102"/>
    </location>
</feature>
<dbReference type="Proteomes" id="UP000008810">
    <property type="component" value="Chromosome 3"/>
</dbReference>
<evidence type="ECO:0000313" key="4">
    <source>
        <dbReference type="Proteomes" id="UP000008810"/>
    </source>
</evidence>
<feature type="compositionally biased region" description="Basic and acidic residues" evidence="1">
    <location>
        <begin position="18"/>
        <end position="28"/>
    </location>
</feature>
<proteinExistence type="predicted"/>
<sequence>MASERYAMPRCTLAGDAAAEKPKEKERPLGMSNADWAADVTRHNVESASRHERERRGKERNADLARQMEVQRAAASASAQMTGIPVLRPPSAKHWSSCSPAL</sequence>
<feature type="compositionally biased region" description="Basic and acidic residues" evidence="1">
    <location>
        <begin position="40"/>
        <end position="63"/>
    </location>
</feature>
<dbReference type="EnsemblPlants" id="PNT67198">
    <property type="protein sequence ID" value="PNT67198"/>
    <property type="gene ID" value="BRADI_3g22472v3"/>
</dbReference>
<reference evidence="2 3" key="1">
    <citation type="journal article" date="2010" name="Nature">
        <title>Genome sequencing and analysis of the model grass Brachypodium distachyon.</title>
        <authorList>
            <consortium name="International Brachypodium Initiative"/>
        </authorList>
    </citation>
    <scope>NUCLEOTIDE SEQUENCE [LARGE SCALE GENOMIC DNA]</scope>
    <source>
        <strain evidence="2 3">Bd21</strain>
    </source>
</reference>
<protein>
    <submittedName>
        <fullName evidence="2 3">Uncharacterized protein</fullName>
    </submittedName>
</protein>
<dbReference type="AlphaFoldDB" id="A0A2K2CYU5"/>